<dbReference type="GO" id="GO:0006508">
    <property type="term" value="P:proteolysis"/>
    <property type="evidence" value="ECO:0007669"/>
    <property type="project" value="UniProtKB-KW"/>
</dbReference>
<feature type="compositionally biased region" description="Low complexity" evidence="8">
    <location>
        <begin position="397"/>
        <end position="423"/>
    </location>
</feature>
<evidence type="ECO:0000256" key="5">
    <source>
        <dbReference type="ARBA" id="ARBA00022786"/>
    </source>
</evidence>
<dbReference type="GO" id="GO:0061578">
    <property type="term" value="F:K63-linked deubiquitinase activity"/>
    <property type="evidence" value="ECO:0007669"/>
    <property type="project" value="TreeGrafter"/>
</dbReference>
<dbReference type="Proteomes" id="UP000230233">
    <property type="component" value="Chromosome IV"/>
</dbReference>
<comment type="catalytic activity">
    <reaction evidence="1">
        <text>Thiol-dependent hydrolysis of ester, thioester, amide, peptide and isopeptide bonds formed by the C-terminal Gly of ubiquitin (a 76-residue protein attached to proteins as an intracellular targeting signal).</text>
        <dbReference type="EC" id="3.4.19.12"/>
    </reaction>
</comment>
<evidence type="ECO:0000256" key="8">
    <source>
        <dbReference type="SAM" id="MobiDB-lite"/>
    </source>
</evidence>
<dbReference type="FunFam" id="3.90.70.80:FF:000018">
    <property type="entry name" value="OTU domain-containing protein 5-B"/>
    <property type="match status" value="1"/>
</dbReference>
<dbReference type="OrthoDB" id="409956at2759"/>
<dbReference type="InterPro" id="IPR050704">
    <property type="entry name" value="Peptidase_C85-like"/>
</dbReference>
<dbReference type="GO" id="GO:0016579">
    <property type="term" value="P:protein deubiquitination"/>
    <property type="evidence" value="ECO:0007669"/>
    <property type="project" value="TreeGrafter"/>
</dbReference>
<dbReference type="InterPro" id="IPR003323">
    <property type="entry name" value="OTU_dom"/>
</dbReference>
<evidence type="ECO:0000256" key="6">
    <source>
        <dbReference type="ARBA" id="ARBA00022801"/>
    </source>
</evidence>
<sequence>MTILPVKKKREKDAAQKSSSASGSSGDQNRGHHHHQSIIGSSSGAKRNHQRIPQQQDDGPYSKRCMWAIPGISPRSQQSTSSTATSSSSTVAYSNPHAPPPPAPTVSPTATAAATVTQNNSENVDLAAKIRRKGSNNGNGDYNSDDEYREEHQRDDALEAEFADRLARRGLIIKEMEGDGACMFRAIAEQIYGDQEMHGQIRQLCMDYMLRNKDHFREFITENYENYIERKRADHVHGNHVELQAISEMFARPVEVYQYSDEPINVLMPRPDAEVIPPVGPNEVGGTNAEGGGASDAQPQQNPPLRLSYHRAVHYNAILDPKVPTIGVGLGLPGMIPGAADKDLMTKAMAKSELEHIEETMLQDKMDLTDYQRTQADLEDQIARESLMTYLKDLESRSGPSGGPVTSSGGNGPSTSQQSTSSDSGGGGGASGGSLYEEMLAAQSLEWDTYAYSDDVAIAEALLVSQQDFLSKNSQQPGPSGSK</sequence>
<organism evidence="10 11">
    <name type="scientific">Caenorhabditis nigoni</name>
    <dbReference type="NCBI Taxonomy" id="1611254"/>
    <lineage>
        <taxon>Eukaryota</taxon>
        <taxon>Metazoa</taxon>
        <taxon>Ecdysozoa</taxon>
        <taxon>Nematoda</taxon>
        <taxon>Chromadorea</taxon>
        <taxon>Rhabditida</taxon>
        <taxon>Rhabditina</taxon>
        <taxon>Rhabditomorpha</taxon>
        <taxon>Rhabditoidea</taxon>
        <taxon>Rhabditidae</taxon>
        <taxon>Peloderinae</taxon>
        <taxon>Caenorhabditis</taxon>
    </lineage>
</organism>
<comment type="caution">
    <text evidence="10">The sequence shown here is derived from an EMBL/GenBank/DDBJ whole genome shotgun (WGS) entry which is preliminary data.</text>
</comment>
<evidence type="ECO:0000256" key="1">
    <source>
        <dbReference type="ARBA" id="ARBA00000707"/>
    </source>
</evidence>
<evidence type="ECO:0000256" key="7">
    <source>
        <dbReference type="ARBA" id="ARBA00033460"/>
    </source>
</evidence>
<dbReference type="AlphaFoldDB" id="A0A2G5UBK2"/>
<dbReference type="GO" id="GO:0004843">
    <property type="term" value="F:cysteine-type deubiquitinase activity"/>
    <property type="evidence" value="ECO:0007669"/>
    <property type="project" value="UniProtKB-EC"/>
</dbReference>
<feature type="compositionally biased region" description="Low complexity" evidence="8">
    <location>
        <begin position="76"/>
        <end position="90"/>
    </location>
</feature>
<dbReference type="SUPFAM" id="SSF54001">
    <property type="entry name" value="Cysteine proteinases"/>
    <property type="match status" value="1"/>
</dbReference>
<feature type="compositionally biased region" description="Basic residues" evidence="8">
    <location>
        <begin position="1"/>
        <end position="10"/>
    </location>
</feature>
<dbReference type="EMBL" id="PDUG01000004">
    <property type="protein sequence ID" value="PIC36887.1"/>
    <property type="molecule type" value="Genomic_DNA"/>
</dbReference>
<feature type="compositionally biased region" description="Low complexity" evidence="8">
    <location>
        <begin position="16"/>
        <end position="28"/>
    </location>
</feature>
<evidence type="ECO:0000259" key="9">
    <source>
        <dbReference type="PROSITE" id="PS50802"/>
    </source>
</evidence>
<evidence type="ECO:0000256" key="4">
    <source>
        <dbReference type="ARBA" id="ARBA00022670"/>
    </source>
</evidence>
<keyword evidence="5" id="KW-0833">Ubl conjugation pathway</keyword>
<keyword evidence="6" id="KW-0378">Hydrolase</keyword>
<dbReference type="EC" id="3.4.19.12" evidence="3"/>
<proteinExistence type="inferred from homology"/>
<feature type="domain" description="OTU" evidence="9">
    <location>
        <begin position="171"/>
        <end position="321"/>
    </location>
</feature>
<comment type="similarity">
    <text evidence="2">Belongs to the peptidase C85 family.</text>
</comment>
<feature type="region of interest" description="Disordered" evidence="8">
    <location>
        <begin position="1"/>
        <end position="111"/>
    </location>
</feature>
<accession>A0A2G5UBK2</accession>
<dbReference type="InterPro" id="IPR038765">
    <property type="entry name" value="Papain-like_cys_pep_sf"/>
</dbReference>
<feature type="region of interest" description="Disordered" evidence="8">
    <location>
        <begin position="394"/>
        <end position="434"/>
    </location>
</feature>
<evidence type="ECO:0000313" key="11">
    <source>
        <dbReference type="Proteomes" id="UP000230233"/>
    </source>
</evidence>
<gene>
    <name evidence="10" type="primary">Cni-otub-4</name>
    <name evidence="10" type="synonym">Cnig_chr_IV.g15718</name>
    <name evidence="10" type="ORF">B9Z55_015718</name>
</gene>
<evidence type="ECO:0000256" key="3">
    <source>
        <dbReference type="ARBA" id="ARBA00012759"/>
    </source>
</evidence>
<keyword evidence="4" id="KW-0645">Protease</keyword>
<feature type="region of interest" description="Disordered" evidence="8">
    <location>
        <begin position="129"/>
        <end position="154"/>
    </location>
</feature>
<dbReference type="CDD" id="cd22752">
    <property type="entry name" value="OTU_OTUD5-like"/>
    <property type="match status" value="1"/>
</dbReference>
<dbReference type="PANTHER" id="PTHR12419:SF4">
    <property type="entry name" value="OTU DOMAIN-CONTAINING PROTEIN 5"/>
    <property type="match status" value="1"/>
</dbReference>
<dbReference type="PANTHER" id="PTHR12419">
    <property type="entry name" value="OTU DOMAIN CONTAINING PROTEIN"/>
    <property type="match status" value="1"/>
</dbReference>
<name>A0A2G5UBK2_9PELO</name>
<dbReference type="Pfam" id="PF02338">
    <property type="entry name" value="OTU"/>
    <property type="match status" value="1"/>
</dbReference>
<protein>
    <recommendedName>
        <fullName evidence="3">ubiquitinyl hydrolase 1</fullName>
        <ecNumber evidence="3">3.4.19.12</ecNumber>
    </recommendedName>
    <alternativeName>
        <fullName evidence="7">Deubiquitinating enzyme A</fullName>
    </alternativeName>
</protein>
<keyword evidence="11" id="KW-1185">Reference proteome</keyword>
<dbReference type="PROSITE" id="PS50802">
    <property type="entry name" value="OTU"/>
    <property type="match status" value="1"/>
</dbReference>
<dbReference type="STRING" id="1611254.A0A2G5UBK2"/>
<feature type="region of interest" description="Disordered" evidence="8">
    <location>
        <begin position="280"/>
        <end position="304"/>
    </location>
</feature>
<evidence type="ECO:0000256" key="2">
    <source>
        <dbReference type="ARBA" id="ARBA00010407"/>
    </source>
</evidence>
<dbReference type="Gene3D" id="3.90.70.80">
    <property type="match status" value="1"/>
</dbReference>
<evidence type="ECO:0000313" key="10">
    <source>
        <dbReference type="EMBL" id="PIC36887.1"/>
    </source>
</evidence>
<reference evidence="11" key="1">
    <citation type="submission" date="2017-10" db="EMBL/GenBank/DDBJ databases">
        <title>Rapid genome shrinkage in a self-fertile nematode reveals novel sperm competition proteins.</title>
        <authorList>
            <person name="Yin D."/>
            <person name="Schwarz E.M."/>
            <person name="Thomas C.G."/>
            <person name="Felde R.L."/>
            <person name="Korf I.F."/>
            <person name="Cutter A.D."/>
            <person name="Schartner C.M."/>
            <person name="Ralston E.J."/>
            <person name="Meyer B.J."/>
            <person name="Haag E.S."/>
        </authorList>
    </citation>
    <scope>NUCLEOTIDE SEQUENCE [LARGE SCALE GENOMIC DNA]</scope>
    <source>
        <strain evidence="11">JU1422</strain>
    </source>
</reference>